<keyword evidence="3" id="KW-1185">Reference proteome</keyword>
<reference evidence="2 3" key="1">
    <citation type="submission" date="2019-07" db="EMBL/GenBank/DDBJ databases">
        <title>Genomic Encyclopedia of Archaeal and Bacterial Type Strains, Phase II (KMG-II): from individual species to whole genera.</title>
        <authorList>
            <person name="Goeker M."/>
        </authorList>
    </citation>
    <scope>NUCLEOTIDE SEQUENCE [LARGE SCALE GENOMIC DNA]</scope>
    <source>
        <strain evidence="2 3">DSM 18850</strain>
    </source>
</reference>
<accession>A0A5S5DC95</accession>
<dbReference type="InterPro" id="IPR010944">
    <property type="entry name" value="AMN-like"/>
</dbReference>
<dbReference type="GO" id="GO:0005829">
    <property type="term" value="C:cytosol"/>
    <property type="evidence" value="ECO:0007669"/>
    <property type="project" value="TreeGrafter"/>
</dbReference>
<evidence type="ECO:0000259" key="1">
    <source>
        <dbReference type="Pfam" id="PF01048"/>
    </source>
</evidence>
<dbReference type="NCBIfam" id="TIGR01721">
    <property type="entry name" value="AMN-like"/>
    <property type="match status" value="1"/>
</dbReference>
<name>A0A5S5DC95_9SPHI</name>
<protein>
    <submittedName>
        <fullName evidence="2">AMP nucleosidase</fullName>
    </submittedName>
</protein>
<dbReference type="EMBL" id="VNHX01000014">
    <property type="protein sequence ID" value="TYP93124.1"/>
    <property type="molecule type" value="Genomic_DNA"/>
</dbReference>
<dbReference type="SUPFAM" id="SSF53167">
    <property type="entry name" value="Purine and uridine phosphorylases"/>
    <property type="match status" value="1"/>
</dbReference>
<organism evidence="2 3">
    <name type="scientific">Sphingobacterium allocomposti</name>
    <dbReference type="NCBI Taxonomy" id="415956"/>
    <lineage>
        <taxon>Bacteria</taxon>
        <taxon>Pseudomonadati</taxon>
        <taxon>Bacteroidota</taxon>
        <taxon>Sphingobacteriia</taxon>
        <taxon>Sphingobacteriales</taxon>
        <taxon>Sphingobacteriaceae</taxon>
        <taxon>Sphingobacterium</taxon>
    </lineage>
</organism>
<dbReference type="Pfam" id="PF01048">
    <property type="entry name" value="PNP_UDP_1"/>
    <property type="match status" value="1"/>
</dbReference>
<evidence type="ECO:0000313" key="3">
    <source>
        <dbReference type="Proteomes" id="UP000325105"/>
    </source>
</evidence>
<sequence length="297" mass="33152">MRRGIFVYRFVDGPEAVHYVEHKTYYMTKKKTVETPITPGLKSKKDIVNNWLPRYTGCPLEEFEPYVLLTNFSKYVKMFSEMHDNAQIYGEDKAMQACTAGGITIINFGMGSPMAATVMDLLSAISPKAVLFLGKTGGLKKKIPVGELILPIAAIRGEGTSNDYFPQEVPSLPSFALQKAISTTIRDYSRDYWTGTVYTTNRRVWEHDKAFKKYLKTIRAMAVDMETATIFSVGFANKIPTGALLLVSDQPMVPEGVKTSESDLAVTAKYVETHLKIGIDALKQLINNGLTVKHLKF</sequence>
<dbReference type="InterPro" id="IPR000845">
    <property type="entry name" value="Nucleoside_phosphorylase_d"/>
</dbReference>
<dbReference type="PANTHER" id="PTHR43691:SF6">
    <property type="entry name" value="AMP NUCLEOSIDASE"/>
    <property type="match status" value="1"/>
</dbReference>
<gene>
    <name evidence="2" type="ORF">BC792_11425</name>
</gene>
<feature type="domain" description="Nucleoside phosphorylase" evidence="1">
    <location>
        <begin position="99"/>
        <end position="277"/>
    </location>
</feature>
<dbReference type="PANTHER" id="PTHR43691">
    <property type="entry name" value="URIDINE PHOSPHORYLASE"/>
    <property type="match status" value="1"/>
</dbReference>
<dbReference type="Gene3D" id="3.40.50.1580">
    <property type="entry name" value="Nucleoside phosphorylase domain"/>
    <property type="match status" value="1"/>
</dbReference>
<proteinExistence type="predicted"/>
<dbReference type="NCBIfam" id="NF005500">
    <property type="entry name" value="PRK07115.1"/>
    <property type="match status" value="1"/>
</dbReference>
<evidence type="ECO:0000313" key="2">
    <source>
        <dbReference type="EMBL" id="TYP93124.1"/>
    </source>
</evidence>
<dbReference type="GO" id="GO:0009116">
    <property type="term" value="P:nucleoside metabolic process"/>
    <property type="evidence" value="ECO:0007669"/>
    <property type="project" value="InterPro"/>
</dbReference>
<comment type="caution">
    <text evidence="2">The sequence shown here is derived from an EMBL/GenBank/DDBJ whole genome shotgun (WGS) entry which is preliminary data.</text>
</comment>
<dbReference type="GO" id="GO:0008714">
    <property type="term" value="F:AMP nucleosidase activity"/>
    <property type="evidence" value="ECO:0007669"/>
    <property type="project" value="InterPro"/>
</dbReference>
<dbReference type="InterPro" id="IPR035994">
    <property type="entry name" value="Nucleoside_phosphorylase_sf"/>
</dbReference>
<dbReference type="AlphaFoldDB" id="A0A5S5DC95"/>
<dbReference type="CDD" id="cd17762">
    <property type="entry name" value="AMN"/>
    <property type="match status" value="1"/>
</dbReference>
<dbReference type="Proteomes" id="UP000325105">
    <property type="component" value="Unassembled WGS sequence"/>
</dbReference>
<dbReference type="InterPro" id="IPR047039">
    <property type="entry name" value="AMN_phosphorylase"/>
</dbReference>